<keyword evidence="1" id="KW-0732">Signal</keyword>
<dbReference type="EMBL" id="JBHSFQ010000031">
    <property type="protein sequence ID" value="MFC4565045.1"/>
    <property type="molecule type" value="Genomic_DNA"/>
</dbReference>
<keyword evidence="3" id="KW-1185">Reference proteome</keyword>
<dbReference type="Proteomes" id="UP001595923">
    <property type="component" value="Unassembled WGS sequence"/>
</dbReference>
<feature type="chain" id="PRO_5046713405" evidence="1">
    <location>
        <begin position="28"/>
        <end position="147"/>
    </location>
</feature>
<sequence>MANFQRLLAVGAGALVLATGISAPAAASHITAEDSFRFSFTENSNGAVINVNNNTMFESAGNVIWRQDPSGGRPGDALYAGDILADGYGIEGRLSTNPERVASTRGHNSPYSVTVTGNLPEGNTYWLRACVVRGSFEVCSAAHEVTA</sequence>
<reference evidence="3" key="1">
    <citation type="journal article" date="2019" name="Int. J. Syst. Evol. Microbiol.">
        <title>The Global Catalogue of Microorganisms (GCM) 10K type strain sequencing project: providing services to taxonomists for standard genome sequencing and annotation.</title>
        <authorList>
            <consortium name="The Broad Institute Genomics Platform"/>
            <consortium name="The Broad Institute Genome Sequencing Center for Infectious Disease"/>
            <person name="Wu L."/>
            <person name="Ma J."/>
        </authorList>
    </citation>
    <scope>NUCLEOTIDE SEQUENCE [LARGE SCALE GENOMIC DNA]</scope>
    <source>
        <strain evidence="3">XZYJ18</strain>
    </source>
</reference>
<evidence type="ECO:0000313" key="3">
    <source>
        <dbReference type="Proteomes" id="UP001595923"/>
    </source>
</evidence>
<name>A0ABV9E1K3_9ACTN</name>
<gene>
    <name evidence="2" type="ORF">ACFO4E_24580</name>
</gene>
<organism evidence="2 3">
    <name type="scientific">Nocardiopsis mangrovi</name>
    <dbReference type="NCBI Taxonomy" id="1179818"/>
    <lineage>
        <taxon>Bacteria</taxon>
        <taxon>Bacillati</taxon>
        <taxon>Actinomycetota</taxon>
        <taxon>Actinomycetes</taxon>
        <taxon>Streptosporangiales</taxon>
        <taxon>Nocardiopsidaceae</taxon>
        <taxon>Nocardiopsis</taxon>
    </lineage>
</organism>
<dbReference type="RefSeq" id="WP_378578669.1">
    <property type="nucleotide sequence ID" value="NZ_JBHSFQ010000031.1"/>
</dbReference>
<evidence type="ECO:0000256" key="1">
    <source>
        <dbReference type="SAM" id="SignalP"/>
    </source>
</evidence>
<accession>A0ABV9E1K3</accession>
<evidence type="ECO:0000313" key="2">
    <source>
        <dbReference type="EMBL" id="MFC4565045.1"/>
    </source>
</evidence>
<proteinExistence type="predicted"/>
<feature type="signal peptide" evidence="1">
    <location>
        <begin position="1"/>
        <end position="27"/>
    </location>
</feature>
<protein>
    <submittedName>
        <fullName evidence="2">Uncharacterized protein</fullName>
    </submittedName>
</protein>
<comment type="caution">
    <text evidence="2">The sequence shown here is derived from an EMBL/GenBank/DDBJ whole genome shotgun (WGS) entry which is preliminary data.</text>
</comment>